<dbReference type="AlphaFoldDB" id="A0A0N5B685"/>
<keyword evidence="4" id="KW-0378">Hydrolase</keyword>
<keyword evidence="3" id="KW-0732">Signal</keyword>
<evidence type="ECO:0000256" key="1">
    <source>
        <dbReference type="ARBA" id="ARBA00001913"/>
    </source>
</evidence>
<dbReference type="InterPro" id="IPR000917">
    <property type="entry name" value="Sulfatase_N"/>
</dbReference>
<evidence type="ECO:0000256" key="2">
    <source>
        <dbReference type="ARBA" id="ARBA00008779"/>
    </source>
</evidence>
<dbReference type="STRING" id="174720.A0A0N5B685"/>
<accession>A0A0N5B685</accession>
<keyword evidence="7" id="KW-1185">Reference proteome</keyword>
<proteinExistence type="inferred from homology"/>
<dbReference type="InterPro" id="IPR017850">
    <property type="entry name" value="Alkaline_phosphatase_core_sf"/>
</dbReference>
<dbReference type="Gene3D" id="3.40.720.10">
    <property type="entry name" value="Alkaline Phosphatase, subunit A"/>
    <property type="match status" value="1"/>
</dbReference>
<name>A0A0N5B685_STREA</name>
<evidence type="ECO:0000259" key="6">
    <source>
        <dbReference type="Pfam" id="PF00884"/>
    </source>
</evidence>
<dbReference type="WBParaSite" id="SPAL_0000157400.1">
    <property type="protein sequence ID" value="SPAL_0000157400.1"/>
    <property type="gene ID" value="SPAL_0000157400"/>
</dbReference>
<dbReference type="PANTHER" id="PTHR43108:SF16">
    <property type="entry name" value="EXTRACELLULAR SULFATASE SULF-1 HOMOLOG"/>
    <property type="match status" value="1"/>
</dbReference>
<comment type="cofactor">
    <cofactor evidence="1">
        <name>Ca(2+)</name>
        <dbReference type="ChEBI" id="CHEBI:29108"/>
    </cofactor>
</comment>
<dbReference type="PROSITE" id="PS00523">
    <property type="entry name" value="SULFATASE_1"/>
    <property type="match status" value="1"/>
</dbReference>
<reference evidence="8" key="1">
    <citation type="submission" date="2017-02" db="UniProtKB">
        <authorList>
            <consortium name="WormBaseParasite"/>
        </authorList>
    </citation>
    <scope>IDENTIFICATION</scope>
</reference>
<organism evidence="7 8">
    <name type="scientific">Strongyloides papillosus</name>
    <name type="common">Intestinal threadworm</name>
    <dbReference type="NCBI Taxonomy" id="174720"/>
    <lineage>
        <taxon>Eukaryota</taxon>
        <taxon>Metazoa</taxon>
        <taxon>Ecdysozoa</taxon>
        <taxon>Nematoda</taxon>
        <taxon>Chromadorea</taxon>
        <taxon>Rhabditida</taxon>
        <taxon>Tylenchina</taxon>
        <taxon>Panagrolaimomorpha</taxon>
        <taxon>Strongyloidoidea</taxon>
        <taxon>Strongyloididae</taxon>
        <taxon>Strongyloides</taxon>
    </lineage>
</organism>
<dbReference type="Proteomes" id="UP000046392">
    <property type="component" value="Unplaced"/>
</dbReference>
<evidence type="ECO:0000256" key="4">
    <source>
        <dbReference type="ARBA" id="ARBA00022801"/>
    </source>
</evidence>
<dbReference type="SUPFAM" id="SSF53649">
    <property type="entry name" value="Alkaline phosphatase-like"/>
    <property type="match status" value="1"/>
</dbReference>
<dbReference type="CDD" id="cd16147">
    <property type="entry name" value="G6S"/>
    <property type="match status" value="1"/>
</dbReference>
<dbReference type="Pfam" id="PF00884">
    <property type="entry name" value="Sulfatase"/>
    <property type="match status" value="1"/>
</dbReference>
<comment type="similarity">
    <text evidence="2">Belongs to the sulfatase family.</text>
</comment>
<evidence type="ECO:0000256" key="3">
    <source>
        <dbReference type="ARBA" id="ARBA00022729"/>
    </source>
</evidence>
<evidence type="ECO:0000313" key="7">
    <source>
        <dbReference type="Proteomes" id="UP000046392"/>
    </source>
</evidence>
<evidence type="ECO:0000313" key="8">
    <source>
        <dbReference type="WBParaSite" id="SPAL_0000157400.1"/>
    </source>
</evidence>
<keyword evidence="5" id="KW-0325">Glycoprotein</keyword>
<feature type="domain" description="Sulfatase N-terminal" evidence="6">
    <location>
        <begin position="48"/>
        <end position="380"/>
    </location>
</feature>
<dbReference type="PANTHER" id="PTHR43108">
    <property type="entry name" value="N-ACETYLGLUCOSAMINE-6-SULFATASE FAMILY MEMBER"/>
    <property type="match status" value="1"/>
</dbReference>
<evidence type="ECO:0000256" key="5">
    <source>
        <dbReference type="ARBA" id="ARBA00023180"/>
    </source>
</evidence>
<protein>
    <submittedName>
        <fullName evidence="8">Sulfatase domain-containing protein</fullName>
    </submittedName>
</protein>
<dbReference type="GO" id="GO:0005539">
    <property type="term" value="F:glycosaminoglycan binding"/>
    <property type="evidence" value="ECO:0007669"/>
    <property type="project" value="TreeGrafter"/>
</dbReference>
<dbReference type="InterPro" id="IPR024607">
    <property type="entry name" value="Sulfatase_CS"/>
</dbReference>
<dbReference type="GO" id="GO:0008449">
    <property type="term" value="F:N-acetylglucosamine-6-sulfatase activity"/>
    <property type="evidence" value="ECO:0007669"/>
    <property type="project" value="TreeGrafter"/>
</dbReference>
<sequence length="835" mass="97683">MLKLLYKKNFPIFIQLLFYIIITIYLKNVCCQKAEDIINNNPLNVRKPNIILLITDDQDKELGSMDFMPKTLKILGNKGVEFLHGLVSTPICCPSRSSILTGKYVHNHNVMTNNQNCSGVEWRNIHEKKTFLNLLKKKGGYTTSYFGKYLNEYDGSYIPEGIDHFFGLIKNSRFYNYTLNINGKKVRFGDDYKKDYLTDNIINETIKFIDNHTKNQSNEPFLSVLAFPAPHGPEDSAPQYSSMFDGILSHRTSAWNYAPNPDKQWILQRTGKMEPIHVVFTDLLHRRRLQTLQSVDDGIERLIQKLRELNQLQNTFIIYTSDHGYHLGQFGLVKGKNMPFEFDIKVPFYVRGPGVSRNIKIDNIISNIDIAPTILNIAGVEEDKEMDGTSFLPLILKNNEKQKQNIVGKYNKNLTSNIVKENWRHTLLIERGKMPKLRKIKERFMKQKNAFNKELILDKACHLEEYQNSCLMGQKWKCIRNENLNKWVIIKCKDYIDVIDECFCGNKTIVENVREKRNSGKKNINMMNYQVSKIIHNWEIEFVKEHFLNNDSWYQGIIEIKRKRSIVTPIGNNLNNKSNNESSSNTIISKESIPSLAIDVLCLTVDSIYCESEFNLKLKKLKKKLSKIRSNKRKWKNMLKCNCSSFFQHNEYKNIDNNGPTILPDVYLSKYYVKDKSFLPLLKQFYPMGENLTEAKTKKGQFNSCNVPQMNCFTHDSTHWKTKPLWPENYGKFCFCQNTNNNTYWCLRTFNETHNFLYCEFITGFISYYDINKDPSQLSNTVYSLEINILEQLSTQLQLLKTCKGVNQCEHYSSKHWYLPYRNKKNKKGKVFKIQ</sequence>